<dbReference type="Pfam" id="PF01381">
    <property type="entry name" value="HTH_3"/>
    <property type="match status" value="1"/>
</dbReference>
<dbReference type="EMBL" id="DVMZ01000126">
    <property type="protein sequence ID" value="HIU59384.1"/>
    <property type="molecule type" value="Genomic_DNA"/>
</dbReference>
<dbReference type="PROSITE" id="PS50943">
    <property type="entry name" value="HTH_CROC1"/>
    <property type="match status" value="1"/>
</dbReference>
<dbReference type="CDD" id="cd00093">
    <property type="entry name" value="HTH_XRE"/>
    <property type="match status" value="1"/>
</dbReference>
<reference evidence="3" key="1">
    <citation type="submission" date="2020-10" db="EMBL/GenBank/DDBJ databases">
        <authorList>
            <person name="Gilroy R."/>
        </authorList>
    </citation>
    <scope>NUCLEOTIDE SEQUENCE</scope>
    <source>
        <strain evidence="3">11687</strain>
    </source>
</reference>
<feature type="domain" description="HTH cro/C1-type" evidence="2">
    <location>
        <begin position="8"/>
        <end position="62"/>
    </location>
</feature>
<dbReference type="PANTHER" id="PTHR46558">
    <property type="entry name" value="TRACRIPTIONAL REGULATORY PROTEIN-RELATED-RELATED"/>
    <property type="match status" value="1"/>
</dbReference>
<accession>A0A9D1MFU9</accession>
<sequence length="67" mass="7783">MRKFAERLKELRQERGLSIAVLGKQTDIGAASVFRWEQGESDIKSDYLIRLSRFFDVTTDYLLGLED</sequence>
<keyword evidence="1" id="KW-0238">DNA-binding</keyword>
<dbReference type="InterPro" id="IPR001387">
    <property type="entry name" value="Cro/C1-type_HTH"/>
</dbReference>
<evidence type="ECO:0000313" key="4">
    <source>
        <dbReference type="Proteomes" id="UP000824081"/>
    </source>
</evidence>
<dbReference type="GO" id="GO:0003677">
    <property type="term" value="F:DNA binding"/>
    <property type="evidence" value="ECO:0007669"/>
    <property type="project" value="UniProtKB-KW"/>
</dbReference>
<evidence type="ECO:0000256" key="1">
    <source>
        <dbReference type="ARBA" id="ARBA00023125"/>
    </source>
</evidence>
<organism evidence="3 4">
    <name type="scientific">Candidatus Scatosoma pullistercoris</name>
    <dbReference type="NCBI Taxonomy" id="2840934"/>
    <lineage>
        <taxon>Bacteria</taxon>
        <taxon>Bacillati</taxon>
        <taxon>Bacillota</taxon>
        <taxon>Clostridia</taxon>
        <taxon>Candidatus Scatosoma</taxon>
    </lineage>
</organism>
<name>A0A9D1MFU9_9FIRM</name>
<dbReference type="SMART" id="SM00530">
    <property type="entry name" value="HTH_XRE"/>
    <property type="match status" value="1"/>
</dbReference>
<gene>
    <name evidence="3" type="ORF">IAC57_04700</name>
</gene>
<dbReference type="Gene3D" id="1.10.260.40">
    <property type="entry name" value="lambda repressor-like DNA-binding domains"/>
    <property type="match status" value="1"/>
</dbReference>
<dbReference type="AlphaFoldDB" id="A0A9D1MFU9"/>
<dbReference type="PANTHER" id="PTHR46558:SF11">
    <property type="entry name" value="HTH-TYPE TRANSCRIPTIONAL REGULATOR XRE"/>
    <property type="match status" value="1"/>
</dbReference>
<evidence type="ECO:0000259" key="2">
    <source>
        <dbReference type="PROSITE" id="PS50943"/>
    </source>
</evidence>
<dbReference type="Proteomes" id="UP000824081">
    <property type="component" value="Unassembled WGS sequence"/>
</dbReference>
<dbReference type="SUPFAM" id="SSF47413">
    <property type="entry name" value="lambda repressor-like DNA-binding domains"/>
    <property type="match status" value="1"/>
</dbReference>
<protein>
    <submittedName>
        <fullName evidence="3">Helix-turn-helix transcriptional regulator</fullName>
    </submittedName>
</protein>
<comment type="caution">
    <text evidence="3">The sequence shown here is derived from an EMBL/GenBank/DDBJ whole genome shotgun (WGS) entry which is preliminary data.</text>
</comment>
<proteinExistence type="predicted"/>
<evidence type="ECO:0000313" key="3">
    <source>
        <dbReference type="EMBL" id="HIU59384.1"/>
    </source>
</evidence>
<reference evidence="3" key="2">
    <citation type="journal article" date="2021" name="PeerJ">
        <title>Extensive microbial diversity within the chicken gut microbiome revealed by metagenomics and culture.</title>
        <authorList>
            <person name="Gilroy R."/>
            <person name="Ravi A."/>
            <person name="Getino M."/>
            <person name="Pursley I."/>
            <person name="Horton D.L."/>
            <person name="Alikhan N.F."/>
            <person name="Baker D."/>
            <person name="Gharbi K."/>
            <person name="Hall N."/>
            <person name="Watson M."/>
            <person name="Adriaenssens E.M."/>
            <person name="Foster-Nyarko E."/>
            <person name="Jarju S."/>
            <person name="Secka A."/>
            <person name="Antonio M."/>
            <person name="Oren A."/>
            <person name="Chaudhuri R.R."/>
            <person name="La Ragione R."/>
            <person name="Hildebrand F."/>
            <person name="Pallen M.J."/>
        </authorList>
    </citation>
    <scope>NUCLEOTIDE SEQUENCE</scope>
    <source>
        <strain evidence="3">11687</strain>
    </source>
</reference>
<dbReference type="InterPro" id="IPR010982">
    <property type="entry name" value="Lambda_DNA-bd_dom_sf"/>
</dbReference>